<dbReference type="EMBL" id="WLVL01000039">
    <property type="protein sequence ID" value="MTB72502.1"/>
    <property type="molecule type" value="Genomic_DNA"/>
</dbReference>
<comment type="caution">
    <text evidence="2">The sequence shown here is derived from an EMBL/GenBank/DDBJ whole genome shotgun (WGS) entry which is preliminary data.</text>
</comment>
<gene>
    <name evidence="2" type="ORF">GGG17_11095</name>
</gene>
<proteinExistence type="predicted"/>
<dbReference type="AlphaFoldDB" id="A0A6I3IEU4"/>
<sequence length="212" mass="22908">MGDPRLMSMQQRYETWADHASVVLLETAAVHQTAITHADLAARVQERSGVRTEVPFRSWLGKVLTIVGRRTREAGEPDLVSLVVQADGAVGPMYDAVLVACGDPAPGPGLREQAAAEARLECNRRYAPAVTEDAQPLLRPITTVDTSPERASQTARTNPARQTARPSRAPRVPKEPKASRASRSAKAEEPAPVICPRCFLQLPLSGICPNCD</sequence>
<keyword evidence="3" id="KW-1185">Reference proteome</keyword>
<evidence type="ECO:0000313" key="2">
    <source>
        <dbReference type="EMBL" id="MTB72502.1"/>
    </source>
</evidence>
<reference evidence="2 3" key="1">
    <citation type="submission" date="2019-11" db="EMBL/GenBank/DDBJ databases">
        <title>Whole genome sequencing identifies a novel species of the genus Arsenicicoccus isolated from human blood.</title>
        <authorList>
            <person name="Jeong J.H."/>
            <person name="Kweon O.J."/>
            <person name="Kim H.R."/>
            <person name="Kim T.-H."/>
            <person name="Ha S.-M."/>
            <person name="Lee M.-K."/>
        </authorList>
    </citation>
    <scope>NUCLEOTIDE SEQUENCE [LARGE SCALE GENOMIC DNA]</scope>
    <source>
        <strain evidence="2 3">MKL-02</strain>
    </source>
</reference>
<feature type="region of interest" description="Disordered" evidence="1">
    <location>
        <begin position="133"/>
        <end position="186"/>
    </location>
</feature>
<accession>A0A6I3IEU4</accession>
<protein>
    <submittedName>
        <fullName evidence="2">Uncharacterized protein</fullName>
    </submittedName>
</protein>
<name>A0A6I3IEU4_9MICO</name>
<organism evidence="2 3">
    <name type="scientific">Arsenicicoccus cauae</name>
    <dbReference type="NCBI Taxonomy" id="2663847"/>
    <lineage>
        <taxon>Bacteria</taxon>
        <taxon>Bacillati</taxon>
        <taxon>Actinomycetota</taxon>
        <taxon>Actinomycetes</taxon>
        <taxon>Micrococcales</taxon>
        <taxon>Intrasporangiaceae</taxon>
        <taxon>Arsenicicoccus</taxon>
    </lineage>
</organism>
<dbReference type="Proteomes" id="UP000431092">
    <property type="component" value="Unassembled WGS sequence"/>
</dbReference>
<feature type="compositionally biased region" description="Polar residues" evidence="1">
    <location>
        <begin position="143"/>
        <end position="165"/>
    </location>
</feature>
<evidence type="ECO:0000313" key="3">
    <source>
        <dbReference type="Proteomes" id="UP000431092"/>
    </source>
</evidence>
<evidence type="ECO:0000256" key="1">
    <source>
        <dbReference type="SAM" id="MobiDB-lite"/>
    </source>
</evidence>
<dbReference type="RefSeq" id="WP_154593778.1">
    <property type="nucleotide sequence ID" value="NZ_WLVL01000039.1"/>
</dbReference>